<organism evidence="2 3">
    <name type="scientific">Streptomonospora wellingtoniae</name>
    <dbReference type="NCBI Taxonomy" id="3075544"/>
    <lineage>
        <taxon>Bacteria</taxon>
        <taxon>Bacillati</taxon>
        <taxon>Actinomycetota</taxon>
        <taxon>Actinomycetes</taxon>
        <taxon>Streptosporangiales</taxon>
        <taxon>Nocardiopsidaceae</taxon>
        <taxon>Streptomonospora</taxon>
    </lineage>
</organism>
<feature type="compositionally biased region" description="Basic and acidic residues" evidence="1">
    <location>
        <begin position="43"/>
        <end position="57"/>
    </location>
</feature>
<comment type="caution">
    <text evidence="2">The sequence shown here is derived from an EMBL/GenBank/DDBJ whole genome shotgun (WGS) entry which is preliminary data.</text>
</comment>
<proteinExistence type="predicted"/>
<gene>
    <name evidence="2" type="ORF">RM446_17830</name>
</gene>
<name>A0ABU2KXE1_9ACTN</name>
<reference evidence="3" key="1">
    <citation type="submission" date="2023-07" db="EMBL/GenBank/DDBJ databases">
        <title>30 novel species of actinomycetes from the DSMZ collection.</title>
        <authorList>
            <person name="Nouioui I."/>
        </authorList>
    </citation>
    <scope>NUCLEOTIDE SEQUENCE [LARGE SCALE GENOMIC DNA]</scope>
    <source>
        <strain evidence="3">DSM 45055</strain>
    </source>
</reference>
<dbReference type="RefSeq" id="WP_311546474.1">
    <property type="nucleotide sequence ID" value="NZ_JAVREK010000020.1"/>
</dbReference>
<feature type="compositionally biased region" description="Acidic residues" evidence="1">
    <location>
        <begin position="27"/>
        <end position="37"/>
    </location>
</feature>
<evidence type="ECO:0000256" key="1">
    <source>
        <dbReference type="SAM" id="MobiDB-lite"/>
    </source>
</evidence>
<evidence type="ECO:0000313" key="3">
    <source>
        <dbReference type="Proteomes" id="UP001183226"/>
    </source>
</evidence>
<dbReference type="Proteomes" id="UP001183226">
    <property type="component" value="Unassembled WGS sequence"/>
</dbReference>
<sequence>MSQAAVAPAASIDAEFASIAARIEPFSEPDPEQEDQTAPESAPSEKEAETPEKESDK</sequence>
<keyword evidence="3" id="KW-1185">Reference proteome</keyword>
<accession>A0ABU2KXE1</accession>
<evidence type="ECO:0000313" key="2">
    <source>
        <dbReference type="EMBL" id="MDT0303980.1"/>
    </source>
</evidence>
<feature type="region of interest" description="Disordered" evidence="1">
    <location>
        <begin position="20"/>
        <end position="57"/>
    </location>
</feature>
<dbReference type="EMBL" id="JAVREK010000020">
    <property type="protein sequence ID" value="MDT0303980.1"/>
    <property type="molecule type" value="Genomic_DNA"/>
</dbReference>
<protein>
    <submittedName>
        <fullName evidence="2">Uncharacterized protein</fullName>
    </submittedName>
</protein>